<dbReference type="NCBIfam" id="NF040941">
    <property type="entry name" value="GGGWT_bact"/>
    <property type="match status" value="1"/>
</dbReference>
<accession>A0A2G9RYG5</accession>
<feature type="domain" description="Fibrinogen C-terminal" evidence="1">
    <location>
        <begin position="19"/>
        <end position="167"/>
    </location>
</feature>
<sequence length="167" mass="19288">MQHGNIGPAWTKVIKTCEIYHTSQPLDCKDVYESGMTSDGVYLIFPKGCYSIPVPVYCDMTTPKGPWTVFQKRFDGSENFFRGWEDYKSGFGHADKEYWLGLENIYHLTLQRSYRLRIDMTDFDNDSRFVIYNKFALSPLAISAEEDNYKLFIDGFEEGDPSRPAGE</sequence>
<dbReference type="InterPro" id="IPR002181">
    <property type="entry name" value="Fibrinogen_a/b/g_C_dom"/>
</dbReference>
<dbReference type="AlphaFoldDB" id="A0A2G9RYG5"/>
<dbReference type="GO" id="GO:0048251">
    <property type="term" value="P:elastic fiber assembly"/>
    <property type="evidence" value="ECO:0007669"/>
    <property type="project" value="TreeGrafter"/>
</dbReference>
<dbReference type="InterPro" id="IPR036056">
    <property type="entry name" value="Fibrinogen-like_C"/>
</dbReference>
<dbReference type="GO" id="GO:0005615">
    <property type="term" value="C:extracellular space"/>
    <property type="evidence" value="ECO:0007669"/>
    <property type="project" value="TreeGrafter"/>
</dbReference>
<dbReference type="InterPro" id="IPR050373">
    <property type="entry name" value="Fibrinogen_C-term_domain"/>
</dbReference>
<dbReference type="EMBL" id="KV929399">
    <property type="protein sequence ID" value="PIO32825.1"/>
    <property type="molecule type" value="Genomic_DNA"/>
</dbReference>
<gene>
    <name evidence="2" type="ORF">AB205_0049100</name>
</gene>
<dbReference type="Pfam" id="PF00147">
    <property type="entry name" value="Fibrinogen_C"/>
    <property type="match status" value="1"/>
</dbReference>
<proteinExistence type="predicted"/>
<evidence type="ECO:0000313" key="2">
    <source>
        <dbReference type="EMBL" id="PIO32825.1"/>
    </source>
</evidence>
<organism evidence="2 3">
    <name type="scientific">Aquarana catesbeiana</name>
    <name type="common">American bullfrog</name>
    <name type="synonym">Rana catesbeiana</name>
    <dbReference type="NCBI Taxonomy" id="8400"/>
    <lineage>
        <taxon>Eukaryota</taxon>
        <taxon>Metazoa</taxon>
        <taxon>Chordata</taxon>
        <taxon>Craniata</taxon>
        <taxon>Vertebrata</taxon>
        <taxon>Euteleostomi</taxon>
        <taxon>Amphibia</taxon>
        <taxon>Batrachia</taxon>
        <taxon>Anura</taxon>
        <taxon>Neobatrachia</taxon>
        <taxon>Ranoidea</taxon>
        <taxon>Ranidae</taxon>
        <taxon>Aquarana</taxon>
    </lineage>
</organism>
<reference evidence="3" key="1">
    <citation type="journal article" date="2017" name="Nat. Commun.">
        <title>The North American bullfrog draft genome provides insight into hormonal regulation of long noncoding RNA.</title>
        <authorList>
            <person name="Hammond S.A."/>
            <person name="Warren R.L."/>
            <person name="Vandervalk B.P."/>
            <person name="Kucuk E."/>
            <person name="Khan H."/>
            <person name="Gibb E.A."/>
            <person name="Pandoh P."/>
            <person name="Kirk H."/>
            <person name="Zhao Y."/>
            <person name="Jones M."/>
            <person name="Mungall A.J."/>
            <person name="Coope R."/>
            <person name="Pleasance S."/>
            <person name="Moore R.A."/>
            <person name="Holt R.A."/>
            <person name="Round J.M."/>
            <person name="Ohora S."/>
            <person name="Walle B.V."/>
            <person name="Veldhoen N."/>
            <person name="Helbing C.C."/>
            <person name="Birol I."/>
        </authorList>
    </citation>
    <scope>NUCLEOTIDE SEQUENCE [LARGE SCALE GENOMIC DNA]</scope>
</reference>
<protein>
    <recommendedName>
        <fullName evidence="1">Fibrinogen C-terminal domain-containing protein</fullName>
    </recommendedName>
</protein>
<evidence type="ECO:0000259" key="1">
    <source>
        <dbReference type="PROSITE" id="PS51406"/>
    </source>
</evidence>
<keyword evidence="3" id="KW-1185">Reference proteome</keyword>
<dbReference type="PANTHER" id="PTHR19143:SF225">
    <property type="entry name" value="MICROFIBRIL-ASSOCIATED GLYCOPROTEIN 4"/>
    <property type="match status" value="1"/>
</dbReference>
<dbReference type="SMART" id="SM00186">
    <property type="entry name" value="FBG"/>
    <property type="match status" value="1"/>
</dbReference>
<dbReference type="Proteomes" id="UP000228934">
    <property type="component" value="Unassembled WGS sequence"/>
</dbReference>
<dbReference type="Gene3D" id="3.90.215.10">
    <property type="entry name" value="Gamma Fibrinogen, chain A, domain 1"/>
    <property type="match status" value="1"/>
</dbReference>
<dbReference type="OrthoDB" id="9990035at2759"/>
<dbReference type="PANTHER" id="PTHR19143">
    <property type="entry name" value="FIBRINOGEN/TENASCIN/ANGIOPOEITIN"/>
    <property type="match status" value="1"/>
</dbReference>
<dbReference type="PROSITE" id="PS51406">
    <property type="entry name" value="FIBRINOGEN_C_2"/>
    <property type="match status" value="1"/>
</dbReference>
<name>A0A2G9RYG5_AQUCT</name>
<dbReference type="SUPFAM" id="SSF56496">
    <property type="entry name" value="Fibrinogen C-terminal domain-like"/>
    <property type="match status" value="1"/>
</dbReference>
<dbReference type="InterPro" id="IPR014716">
    <property type="entry name" value="Fibrinogen_a/b/g_C_1"/>
</dbReference>
<evidence type="ECO:0000313" key="3">
    <source>
        <dbReference type="Proteomes" id="UP000228934"/>
    </source>
</evidence>